<dbReference type="GO" id="GO:0009733">
    <property type="term" value="P:response to auxin"/>
    <property type="evidence" value="ECO:0007669"/>
    <property type="project" value="InterPro"/>
</dbReference>
<dbReference type="EMBL" id="JADCNM010000003">
    <property type="protein sequence ID" value="KAG0490321.1"/>
    <property type="molecule type" value="Genomic_DNA"/>
</dbReference>
<dbReference type="AlphaFoldDB" id="A0A835RJY5"/>
<comment type="caution">
    <text evidence="2">The sequence shown here is derived from an EMBL/GenBank/DDBJ whole genome shotgun (WGS) entry which is preliminary data.</text>
</comment>
<evidence type="ECO:0000256" key="1">
    <source>
        <dbReference type="ARBA" id="ARBA00006974"/>
    </source>
</evidence>
<dbReference type="PANTHER" id="PTHR31374">
    <property type="entry name" value="AUXIN-INDUCED PROTEIN-LIKE-RELATED"/>
    <property type="match status" value="1"/>
</dbReference>
<proteinExistence type="inferred from homology"/>
<dbReference type="PANTHER" id="PTHR31374:SF304">
    <property type="entry name" value="OS04G0537100 PROTEIN"/>
    <property type="match status" value="1"/>
</dbReference>
<dbReference type="InterPro" id="IPR003676">
    <property type="entry name" value="SAUR_fam"/>
</dbReference>
<dbReference type="Pfam" id="PF02519">
    <property type="entry name" value="Auxin_inducible"/>
    <property type="match status" value="1"/>
</dbReference>
<gene>
    <name evidence="2" type="ORF">HPP92_007184</name>
</gene>
<evidence type="ECO:0000313" key="3">
    <source>
        <dbReference type="Proteomes" id="UP000639772"/>
    </source>
</evidence>
<protein>
    <submittedName>
        <fullName evidence="2">Uncharacterized protein</fullName>
    </submittedName>
</protein>
<accession>A0A835RJY5</accession>
<reference evidence="2 3" key="1">
    <citation type="journal article" date="2020" name="Nat. Food">
        <title>A phased Vanilla planifolia genome enables genetic improvement of flavour and production.</title>
        <authorList>
            <person name="Hasing T."/>
            <person name="Tang H."/>
            <person name="Brym M."/>
            <person name="Khazi F."/>
            <person name="Huang T."/>
            <person name="Chambers A.H."/>
        </authorList>
    </citation>
    <scope>NUCLEOTIDE SEQUENCE [LARGE SCALE GENOMIC DNA]</scope>
    <source>
        <tissue evidence="2">Leaf</tissue>
    </source>
</reference>
<name>A0A835RJY5_VANPL</name>
<dbReference type="OrthoDB" id="1026046at2759"/>
<evidence type="ECO:0000313" key="2">
    <source>
        <dbReference type="EMBL" id="KAG0490321.1"/>
    </source>
</evidence>
<dbReference type="Proteomes" id="UP000639772">
    <property type="component" value="Chromosome 3"/>
</dbReference>
<comment type="similarity">
    <text evidence="1">Belongs to the ARG7 family.</text>
</comment>
<organism evidence="2 3">
    <name type="scientific">Vanilla planifolia</name>
    <name type="common">Vanilla</name>
    <dbReference type="NCBI Taxonomy" id="51239"/>
    <lineage>
        <taxon>Eukaryota</taxon>
        <taxon>Viridiplantae</taxon>
        <taxon>Streptophyta</taxon>
        <taxon>Embryophyta</taxon>
        <taxon>Tracheophyta</taxon>
        <taxon>Spermatophyta</taxon>
        <taxon>Magnoliopsida</taxon>
        <taxon>Liliopsida</taxon>
        <taxon>Asparagales</taxon>
        <taxon>Orchidaceae</taxon>
        <taxon>Vanilloideae</taxon>
        <taxon>Vanilleae</taxon>
        <taxon>Vanilla</taxon>
    </lineage>
</organism>
<sequence>MRARGLRLGRRIPVWRWLLLKRLGKYHRFEVHRSPAVATTSWLLLWVNSLKQRLGAPLISGCRGREAGGRERLLHEKDEKKPPKGHMVVYVGGGEQSDEPPLRYLVPVIHLNHPLFGELLKESEEEFGFQHSRGITIPCSPSKFERAQSLIAAGSVVARSRSCVGFYGDD</sequence>